<reference evidence="2" key="2">
    <citation type="submission" date="2021-10" db="EMBL/GenBank/DDBJ databases">
        <title>Phylogenomics reveals ancestral predisposition of the termite-cultivated fungus Termitomyces towards a domesticated lifestyle.</title>
        <authorList>
            <person name="Auxier B."/>
            <person name="Grum-Grzhimaylo A."/>
            <person name="Cardenas M.E."/>
            <person name="Lodge J.D."/>
            <person name="Laessoe T."/>
            <person name="Pedersen O."/>
            <person name="Smith M.E."/>
            <person name="Kuyper T.W."/>
            <person name="Franco-Molano E.A."/>
            <person name="Baroni T.J."/>
            <person name="Aanen D.K."/>
        </authorList>
    </citation>
    <scope>NUCLEOTIDE SEQUENCE</scope>
    <source>
        <strain evidence="2">AP01</strain>
        <tissue evidence="2">Mycelium</tissue>
    </source>
</reference>
<dbReference type="Proteomes" id="UP000775547">
    <property type="component" value="Unassembled WGS sequence"/>
</dbReference>
<dbReference type="EMBL" id="JABCKV010007578">
    <property type="protein sequence ID" value="KAG5633035.1"/>
    <property type="molecule type" value="Genomic_DNA"/>
</dbReference>
<feature type="compositionally biased region" description="Low complexity" evidence="1">
    <location>
        <begin position="1"/>
        <end position="42"/>
    </location>
</feature>
<organism evidence="2 3">
    <name type="scientific">Asterophora parasitica</name>
    <dbReference type="NCBI Taxonomy" id="117018"/>
    <lineage>
        <taxon>Eukaryota</taxon>
        <taxon>Fungi</taxon>
        <taxon>Dikarya</taxon>
        <taxon>Basidiomycota</taxon>
        <taxon>Agaricomycotina</taxon>
        <taxon>Agaricomycetes</taxon>
        <taxon>Agaricomycetidae</taxon>
        <taxon>Agaricales</taxon>
        <taxon>Tricholomatineae</taxon>
        <taxon>Lyophyllaceae</taxon>
        <taxon>Asterophora</taxon>
    </lineage>
</organism>
<reference evidence="2" key="1">
    <citation type="submission" date="2020-07" db="EMBL/GenBank/DDBJ databases">
        <authorList>
            <person name="Nieuwenhuis M."/>
            <person name="Van De Peppel L.J.J."/>
        </authorList>
    </citation>
    <scope>NUCLEOTIDE SEQUENCE</scope>
    <source>
        <strain evidence="2">AP01</strain>
        <tissue evidence="2">Mycelium</tissue>
    </source>
</reference>
<feature type="region of interest" description="Disordered" evidence="1">
    <location>
        <begin position="1"/>
        <end position="61"/>
    </location>
</feature>
<protein>
    <submittedName>
        <fullName evidence="2">Uncharacterized protein</fullName>
    </submittedName>
</protein>
<dbReference type="AlphaFoldDB" id="A0A9P7FLL8"/>
<proteinExistence type="predicted"/>
<feature type="non-terminal residue" evidence="2">
    <location>
        <position position="1"/>
    </location>
</feature>
<evidence type="ECO:0000313" key="3">
    <source>
        <dbReference type="Proteomes" id="UP000775547"/>
    </source>
</evidence>
<sequence>WSHGAPSPGTAPASSRATPSTASSSCAPPTTSRSLVSSTRPRSTSRRVTGEERWIPMVPIS</sequence>
<feature type="non-terminal residue" evidence="2">
    <location>
        <position position="61"/>
    </location>
</feature>
<name>A0A9P7FLL8_9AGAR</name>
<comment type="caution">
    <text evidence="2">The sequence shown here is derived from an EMBL/GenBank/DDBJ whole genome shotgun (WGS) entry which is preliminary data.</text>
</comment>
<evidence type="ECO:0000313" key="2">
    <source>
        <dbReference type="EMBL" id="KAG5633035.1"/>
    </source>
</evidence>
<keyword evidence="3" id="KW-1185">Reference proteome</keyword>
<accession>A0A9P7FLL8</accession>
<evidence type="ECO:0000256" key="1">
    <source>
        <dbReference type="SAM" id="MobiDB-lite"/>
    </source>
</evidence>
<gene>
    <name evidence="2" type="ORF">DXG03_008746</name>
</gene>